<accession>T5KAZ0</accession>
<dbReference type="Proteomes" id="UP000016033">
    <property type="component" value="Unassembled WGS sequence"/>
</dbReference>
<dbReference type="RefSeq" id="WP_021201496.1">
    <property type="nucleotide sequence ID" value="NZ_ATAO01000232.1"/>
</dbReference>
<evidence type="ECO:0000313" key="3">
    <source>
        <dbReference type="Proteomes" id="UP000016033"/>
    </source>
</evidence>
<dbReference type="PATRIC" id="fig|1333857.3.peg.3595"/>
<comment type="caution">
    <text evidence="2">The sequence shown here is derived from an EMBL/GenBank/DDBJ whole genome shotgun (WGS) entry which is preliminary data.</text>
</comment>
<keyword evidence="1" id="KW-0472">Membrane</keyword>
<keyword evidence="1" id="KW-1133">Transmembrane helix</keyword>
<feature type="transmembrane region" description="Helical" evidence="1">
    <location>
        <begin position="44"/>
        <end position="64"/>
    </location>
</feature>
<sequence length="124" mass="12917">MVHRRERANNAPLFAAAATAYAVNCALGASVAARLVDTSRFRWLHHALYIATCATSAVAVVAGWSRGPRTGGRRAAVGLLPAAVPLAAIPYLGTHSRRHPLVALAAAPFIVAGLVLSRSAADRK</sequence>
<organism evidence="2 3">
    <name type="scientific">Microbacterium maritypicum MF109</name>
    <dbReference type="NCBI Taxonomy" id="1333857"/>
    <lineage>
        <taxon>Bacteria</taxon>
        <taxon>Bacillati</taxon>
        <taxon>Actinomycetota</taxon>
        <taxon>Actinomycetes</taxon>
        <taxon>Micrococcales</taxon>
        <taxon>Microbacteriaceae</taxon>
        <taxon>Microbacterium</taxon>
    </lineage>
</organism>
<keyword evidence="1" id="KW-0812">Transmembrane</keyword>
<protein>
    <submittedName>
        <fullName evidence="2">Uncharacterized protein</fullName>
    </submittedName>
</protein>
<evidence type="ECO:0000313" key="2">
    <source>
        <dbReference type="EMBL" id="EQM73009.1"/>
    </source>
</evidence>
<name>T5KAZ0_MICMQ</name>
<dbReference type="AlphaFoldDB" id="T5KAZ0"/>
<gene>
    <name evidence="2" type="ORF">L687_19485</name>
</gene>
<dbReference type="EMBL" id="ATAO01000232">
    <property type="protein sequence ID" value="EQM73009.1"/>
    <property type="molecule type" value="Genomic_DNA"/>
</dbReference>
<feature type="transmembrane region" description="Helical" evidence="1">
    <location>
        <begin position="76"/>
        <end position="93"/>
    </location>
</feature>
<evidence type="ECO:0000256" key="1">
    <source>
        <dbReference type="SAM" id="Phobius"/>
    </source>
</evidence>
<reference evidence="2 3" key="1">
    <citation type="journal article" date="2013" name="Genome Announc.">
        <title>Whole-genome sequences of five oyster-associated bacteria show potential for crude oil hydrocarbon degradation.</title>
        <authorList>
            <person name="Chauhan A."/>
            <person name="Green S."/>
            <person name="Pathak A."/>
            <person name="Thomas J."/>
            <person name="Venkatramanan R."/>
        </authorList>
    </citation>
    <scope>NUCLEOTIDE SEQUENCE [LARGE SCALE GENOMIC DNA]</scope>
    <source>
        <strain evidence="2 3">MF109</strain>
    </source>
</reference>
<feature type="transmembrane region" description="Helical" evidence="1">
    <location>
        <begin position="99"/>
        <end position="117"/>
    </location>
</feature>
<proteinExistence type="predicted"/>